<protein>
    <submittedName>
        <fullName evidence="2">Head-tail adaptor protein</fullName>
    </submittedName>
    <submittedName>
        <fullName evidence="1">Phage head-tail adaptor, putative, SPP1 family</fullName>
    </submittedName>
</protein>
<dbReference type="RefSeq" id="WP_089386375.1">
    <property type="nucleotide sequence ID" value="NZ_FZNM01000001.1"/>
</dbReference>
<organism evidence="1 3">
    <name type="scientific">Paracoccus sediminis</name>
    <dbReference type="NCBI Taxonomy" id="1214787"/>
    <lineage>
        <taxon>Bacteria</taxon>
        <taxon>Pseudomonadati</taxon>
        <taxon>Pseudomonadota</taxon>
        <taxon>Alphaproteobacteria</taxon>
        <taxon>Rhodobacterales</taxon>
        <taxon>Paracoccaceae</taxon>
        <taxon>Paracoccus</taxon>
    </lineage>
</organism>
<reference evidence="3" key="1">
    <citation type="submission" date="2017-06" db="EMBL/GenBank/DDBJ databases">
        <authorList>
            <person name="Varghese N."/>
            <person name="Submissions S."/>
        </authorList>
    </citation>
    <scope>NUCLEOTIDE SEQUENCE [LARGE SCALE GENOMIC DNA]</scope>
    <source>
        <strain evidence="3">DSM 26170</strain>
    </source>
</reference>
<evidence type="ECO:0000313" key="3">
    <source>
        <dbReference type="Proteomes" id="UP000198409"/>
    </source>
</evidence>
<dbReference type="Proteomes" id="UP000292859">
    <property type="component" value="Unassembled WGS sequence"/>
</dbReference>
<dbReference type="InterPro" id="IPR008767">
    <property type="entry name" value="Phage_SPP1_head-tail_adaptor"/>
</dbReference>
<accession>A0A238UPR4</accession>
<reference evidence="1" key="2">
    <citation type="submission" date="2017-06" db="EMBL/GenBank/DDBJ databases">
        <authorList>
            <person name="Kim H.J."/>
            <person name="Triplett B.A."/>
        </authorList>
    </citation>
    <scope>NUCLEOTIDE SEQUENCE [LARGE SCALE GENOMIC DNA]</scope>
    <source>
        <strain evidence="1">DSM 26170</strain>
    </source>
</reference>
<name>A0A238UPR4_9RHOB</name>
<reference evidence="2 4" key="3">
    <citation type="submission" date="2019-02" db="EMBL/GenBank/DDBJ databases">
        <authorList>
            <person name="Zhang G."/>
        </authorList>
    </citation>
    <scope>NUCLEOTIDE SEQUENCE [LARGE SCALE GENOMIC DNA]</scope>
    <source>
        <strain evidence="2 4">CMB17</strain>
    </source>
</reference>
<dbReference type="Pfam" id="PF05521">
    <property type="entry name" value="Phage_HCP"/>
    <property type="match status" value="1"/>
</dbReference>
<evidence type="ECO:0000313" key="1">
    <source>
        <dbReference type="EMBL" id="SNR24102.1"/>
    </source>
</evidence>
<dbReference type="InterPro" id="IPR038666">
    <property type="entry name" value="SSP1_head-tail_sf"/>
</dbReference>
<proteinExistence type="predicted"/>
<dbReference type="NCBIfam" id="TIGR01563">
    <property type="entry name" value="gp16_SPP1"/>
    <property type="match status" value="1"/>
</dbReference>
<evidence type="ECO:0000313" key="4">
    <source>
        <dbReference type="Proteomes" id="UP000292859"/>
    </source>
</evidence>
<keyword evidence="4" id="KW-1185">Reference proteome</keyword>
<evidence type="ECO:0000313" key="2">
    <source>
        <dbReference type="EMBL" id="TBN52956.1"/>
    </source>
</evidence>
<gene>
    <name evidence="2" type="ORF">EYF88_01770</name>
    <name evidence="1" type="ORF">SAMN06265378_101269</name>
</gene>
<dbReference type="EMBL" id="FZNM01000001">
    <property type="protein sequence ID" value="SNR24102.1"/>
    <property type="molecule type" value="Genomic_DNA"/>
</dbReference>
<dbReference type="OrthoDB" id="7998779at2"/>
<dbReference type="Proteomes" id="UP000198409">
    <property type="component" value="Unassembled WGS sequence"/>
</dbReference>
<dbReference type="Gene3D" id="2.40.10.270">
    <property type="entry name" value="Bacteriophage SPP1 head-tail adaptor protein"/>
    <property type="match status" value="1"/>
</dbReference>
<dbReference type="AlphaFoldDB" id="A0A238UPR4"/>
<dbReference type="EMBL" id="SIRL01000001">
    <property type="protein sequence ID" value="TBN52956.1"/>
    <property type="molecule type" value="Genomic_DNA"/>
</dbReference>
<sequence length="109" mass="12422">METPTAADLNRIAAFYEPVEDRDDDGMIVQDWILRFTLAAHVLYLRGSEAVMQARLQSKNPAIITIRHSVQARAITSEWRVKVDGRTFEIQEDPRPDQGRRTLAMLAQA</sequence>